<dbReference type="GO" id="GO:0016740">
    <property type="term" value="F:transferase activity"/>
    <property type="evidence" value="ECO:0007669"/>
    <property type="project" value="UniProtKB-KW"/>
</dbReference>
<name>A0A1A9BCV5_9ACTN</name>
<dbReference type="Pfam" id="PF08843">
    <property type="entry name" value="AbiEii"/>
    <property type="match status" value="1"/>
</dbReference>
<keyword evidence="1" id="KW-0808">Transferase</keyword>
<evidence type="ECO:0000313" key="1">
    <source>
        <dbReference type="EMBL" id="SBT66702.1"/>
    </source>
</evidence>
<dbReference type="OrthoDB" id="3870258at2"/>
<dbReference type="STRING" id="946078.GA0070622_3729"/>
<dbReference type="Proteomes" id="UP000199558">
    <property type="component" value="Unassembled WGS sequence"/>
</dbReference>
<protein>
    <submittedName>
        <fullName evidence="1">Nucleotidyl transferase AbiEii toxin, Type IV TA system</fullName>
    </submittedName>
</protein>
<reference evidence="2" key="1">
    <citation type="submission" date="2016-06" db="EMBL/GenBank/DDBJ databases">
        <authorList>
            <person name="Varghese N."/>
            <person name="Submissions Spin"/>
        </authorList>
    </citation>
    <scope>NUCLEOTIDE SEQUENCE [LARGE SCALE GENOMIC DNA]</scope>
    <source>
        <strain evidence="2">DSM 45794</strain>
    </source>
</reference>
<dbReference type="AlphaFoldDB" id="A0A1A9BCV5"/>
<dbReference type="InterPro" id="IPR014942">
    <property type="entry name" value="AbiEii"/>
</dbReference>
<dbReference type="RefSeq" id="WP_091574458.1">
    <property type="nucleotide sequence ID" value="NZ_FLRH01000003.1"/>
</dbReference>
<evidence type="ECO:0000313" key="2">
    <source>
        <dbReference type="Proteomes" id="UP000199558"/>
    </source>
</evidence>
<gene>
    <name evidence="1" type="ORF">GA0070622_3729</name>
</gene>
<accession>A0A1A9BCV5</accession>
<dbReference type="EMBL" id="FLRH01000003">
    <property type="protein sequence ID" value="SBT66702.1"/>
    <property type="molecule type" value="Genomic_DNA"/>
</dbReference>
<keyword evidence="2" id="KW-1185">Reference proteome</keyword>
<proteinExistence type="predicted"/>
<sequence>MSSAPDQFQHDVARIALAAASSHGFALAGGQALIAHGIGERPTEDVDLFTNVDGGVAAASGHVRGALLDAGFQVEIMAESSELSGVFYGLDQEMTEFEVHRDDQAVRLQLVRFARTASPVVLDIGPVLHLDDVIGTKVAAMVTRAQPRDYIDVAALMKRHDRHELITLGRRADPDLTDEEVSDAIRRLDRLPDTVFALYRLTPTQIHELRKAFTDWPRASAA</sequence>
<organism evidence="1 2">
    <name type="scientific">Micromonospora sediminicola</name>
    <dbReference type="NCBI Taxonomy" id="946078"/>
    <lineage>
        <taxon>Bacteria</taxon>
        <taxon>Bacillati</taxon>
        <taxon>Actinomycetota</taxon>
        <taxon>Actinomycetes</taxon>
        <taxon>Micromonosporales</taxon>
        <taxon>Micromonosporaceae</taxon>
        <taxon>Micromonospora</taxon>
    </lineage>
</organism>